<comment type="cofactor">
    <cofactor evidence="1">
        <name>Zn(2+)</name>
        <dbReference type="ChEBI" id="CHEBI:29105"/>
    </cofactor>
</comment>
<dbReference type="InterPro" id="IPR024079">
    <property type="entry name" value="MetalloPept_cat_dom_sf"/>
</dbReference>
<dbReference type="OrthoDB" id="6475849at2759"/>
<keyword evidence="11" id="KW-1185">Reference proteome</keyword>
<dbReference type="AlphaFoldDB" id="A0A0B1TBZ9"/>
<organism evidence="10 11">
    <name type="scientific">Oesophagostomum dentatum</name>
    <name type="common">Nodular worm</name>
    <dbReference type="NCBI Taxonomy" id="61180"/>
    <lineage>
        <taxon>Eukaryota</taxon>
        <taxon>Metazoa</taxon>
        <taxon>Ecdysozoa</taxon>
        <taxon>Nematoda</taxon>
        <taxon>Chromadorea</taxon>
        <taxon>Rhabditida</taxon>
        <taxon>Rhabditina</taxon>
        <taxon>Rhabditomorpha</taxon>
        <taxon>Strongyloidea</taxon>
        <taxon>Strongylidae</taxon>
        <taxon>Oesophagostomum</taxon>
    </lineage>
</organism>
<feature type="domain" description="Peptidase M13 C-terminal" evidence="8">
    <location>
        <begin position="481"/>
        <end position="608"/>
    </location>
</feature>
<feature type="domain" description="Peptidase M13 N-terminal" evidence="9">
    <location>
        <begin position="17"/>
        <end position="420"/>
    </location>
</feature>
<dbReference type="Gene3D" id="1.10.1380.10">
    <property type="entry name" value="Neutral endopeptidase , domain2"/>
    <property type="match status" value="1"/>
</dbReference>
<evidence type="ECO:0000259" key="9">
    <source>
        <dbReference type="Pfam" id="PF05649"/>
    </source>
</evidence>
<sequence>MYIHEMTINLVNSFARQPNPVKTMAKYYEKCVSSRMNWDNETKDGAVIMKSIKRLAAGKKNYEDRTKFPFYMLYQNEAVKENFSADGLAFLLGNSIGIDNVASLVTVFVDGNWKDPYGKDGYSLFIDQPTTIIPYKYHIKAWKNAKESAKNSTAKTMRLLANSQGITLDKGKLEQDIDEVLEFDHLLATKYSTDDTTRRSFERSFNTMTLYDLQNRYGSITWRVFIEEVTQLSPEIQERLLQVVGEKHPYQYIVAEPGMLLLLNDLFSDKTSFSTRTVVNYIYTKLVLAYSDFLPKTTPLPDLMLEPPLFAGPRHIQKVKKGFKRQQFASRPEAEMSCVGETTWNMMVKSLRHANARLFIDKVYPTEASRKELKQRVGEIVSFVSVGFRSMIDQLNWMSPVSKAAAYKKIDHIVTNVGYPEWITDDAQLVKAHKALDIVDNDNYFTMVEKLRQWKIKNTWNMLFGKTTDREKFDIPAGTTNAWYQPQANSITLPAAILHKPFYDPSWPAALNFGCLGVVAGHEITHGFDDEGVQWDETGILNGWMDSSSMTGFRQMADCVVDQYNHFCPLNKTNFGATVCVDGAMTQGENIADSGGVQSAFRAYRNYINLKGTGSTATRRCATGIYS</sequence>
<evidence type="ECO:0000256" key="2">
    <source>
        <dbReference type="ARBA" id="ARBA00007357"/>
    </source>
</evidence>
<evidence type="ECO:0000256" key="6">
    <source>
        <dbReference type="ARBA" id="ARBA00022833"/>
    </source>
</evidence>
<dbReference type="CDD" id="cd08662">
    <property type="entry name" value="M13"/>
    <property type="match status" value="1"/>
</dbReference>
<reference evidence="10 11" key="1">
    <citation type="submission" date="2014-03" db="EMBL/GenBank/DDBJ databases">
        <title>Draft genome of the hookworm Oesophagostomum dentatum.</title>
        <authorList>
            <person name="Mitreva M."/>
        </authorList>
    </citation>
    <scope>NUCLEOTIDE SEQUENCE [LARGE SCALE GENOMIC DNA]</scope>
    <source>
        <strain evidence="10 11">OD-Hann</strain>
    </source>
</reference>
<dbReference type="InterPro" id="IPR000718">
    <property type="entry name" value="Peptidase_M13"/>
</dbReference>
<accession>A0A0B1TBZ9</accession>
<evidence type="ECO:0000256" key="7">
    <source>
        <dbReference type="ARBA" id="ARBA00023049"/>
    </source>
</evidence>
<keyword evidence="6" id="KW-0862">Zinc</keyword>
<name>A0A0B1TBZ9_OESDE</name>
<keyword evidence="4" id="KW-0479">Metal-binding</keyword>
<evidence type="ECO:0000313" key="11">
    <source>
        <dbReference type="Proteomes" id="UP000053660"/>
    </source>
</evidence>
<dbReference type="InterPro" id="IPR018497">
    <property type="entry name" value="Peptidase_M13_C"/>
</dbReference>
<dbReference type="InterPro" id="IPR042089">
    <property type="entry name" value="Peptidase_M13_dom_2"/>
</dbReference>
<evidence type="ECO:0000256" key="1">
    <source>
        <dbReference type="ARBA" id="ARBA00001947"/>
    </source>
</evidence>
<dbReference type="GO" id="GO:0016485">
    <property type="term" value="P:protein processing"/>
    <property type="evidence" value="ECO:0007669"/>
    <property type="project" value="TreeGrafter"/>
</dbReference>
<dbReference type="Pfam" id="PF01431">
    <property type="entry name" value="Peptidase_M13"/>
    <property type="match status" value="1"/>
</dbReference>
<dbReference type="GO" id="GO:0004222">
    <property type="term" value="F:metalloendopeptidase activity"/>
    <property type="evidence" value="ECO:0007669"/>
    <property type="project" value="InterPro"/>
</dbReference>
<protein>
    <submittedName>
        <fullName evidence="10">Peptidase family M13</fullName>
    </submittedName>
</protein>
<evidence type="ECO:0000256" key="3">
    <source>
        <dbReference type="ARBA" id="ARBA00022670"/>
    </source>
</evidence>
<dbReference type="GO" id="GO:0046872">
    <property type="term" value="F:metal ion binding"/>
    <property type="evidence" value="ECO:0007669"/>
    <property type="project" value="UniProtKB-KW"/>
</dbReference>
<keyword evidence="5" id="KW-0378">Hydrolase</keyword>
<evidence type="ECO:0000256" key="5">
    <source>
        <dbReference type="ARBA" id="ARBA00022801"/>
    </source>
</evidence>
<dbReference type="Proteomes" id="UP000053660">
    <property type="component" value="Unassembled WGS sequence"/>
</dbReference>
<dbReference type="InterPro" id="IPR008753">
    <property type="entry name" value="Peptidase_M13_N"/>
</dbReference>
<evidence type="ECO:0000256" key="4">
    <source>
        <dbReference type="ARBA" id="ARBA00022723"/>
    </source>
</evidence>
<dbReference type="EMBL" id="KN550807">
    <property type="protein sequence ID" value="KHJ93362.1"/>
    <property type="molecule type" value="Genomic_DNA"/>
</dbReference>
<keyword evidence="7" id="KW-0482">Metalloprotease</keyword>
<comment type="similarity">
    <text evidence="2">Belongs to the peptidase M13 family.</text>
</comment>
<dbReference type="PANTHER" id="PTHR11733">
    <property type="entry name" value="ZINC METALLOPROTEASE FAMILY M13 NEPRILYSIN-RELATED"/>
    <property type="match status" value="1"/>
</dbReference>
<dbReference type="PROSITE" id="PS51885">
    <property type="entry name" value="NEPRILYSIN"/>
    <property type="match status" value="1"/>
</dbReference>
<proteinExistence type="inferred from homology"/>
<dbReference type="PANTHER" id="PTHR11733:SF240">
    <property type="entry name" value="GH14155P-RELATED"/>
    <property type="match status" value="1"/>
</dbReference>
<dbReference type="PRINTS" id="PR00786">
    <property type="entry name" value="NEPRILYSIN"/>
</dbReference>
<gene>
    <name evidence="10" type="ORF">OESDEN_06730</name>
</gene>
<dbReference type="Gene3D" id="3.40.390.10">
    <property type="entry name" value="Collagenase (Catalytic Domain)"/>
    <property type="match status" value="1"/>
</dbReference>
<evidence type="ECO:0000313" key="10">
    <source>
        <dbReference type="EMBL" id="KHJ93362.1"/>
    </source>
</evidence>
<evidence type="ECO:0000259" key="8">
    <source>
        <dbReference type="Pfam" id="PF01431"/>
    </source>
</evidence>
<dbReference type="SUPFAM" id="SSF55486">
    <property type="entry name" value="Metalloproteases ('zincins'), catalytic domain"/>
    <property type="match status" value="1"/>
</dbReference>
<dbReference type="GO" id="GO:0005886">
    <property type="term" value="C:plasma membrane"/>
    <property type="evidence" value="ECO:0007669"/>
    <property type="project" value="TreeGrafter"/>
</dbReference>
<dbReference type="Pfam" id="PF05649">
    <property type="entry name" value="Peptidase_M13_N"/>
    <property type="match status" value="1"/>
</dbReference>
<keyword evidence="3" id="KW-0645">Protease</keyword>